<accession>A0A2G8LKI5</accession>
<keyword evidence="3" id="KW-1185">Reference proteome</keyword>
<feature type="domain" description="COMM" evidence="1">
    <location>
        <begin position="45"/>
        <end position="112"/>
    </location>
</feature>
<dbReference type="InterPro" id="IPR047155">
    <property type="entry name" value="COMMD4/6/7/8"/>
</dbReference>
<dbReference type="Proteomes" id="UP000230750">
    <property type="component" value="Unassembled WGS sequence"/>
</dbReference>
<evidence type="ECO:0000313" key="2">
    <source>
        <dbReference type="EMBL" id="PIK60769.1"/>
    </source>
</evidence>
<dbReference type="PROSITE" id="PS51269">
    <property type="entry name" value="COMM"/>
    <property type="match status" value="1"/>
</dbReference>
<proteinExistence type="predicted"/>
<dbReference type="InterPro" id="IPR017920">
    <property type="entry name" value="COMM"/>
</dbReference>
<gene>
    <name evidence="2" type="ORF">BSL78_02333</name>
</gene>
<dbReference type="PANTHER" id="PTHR16231:SF0">
    <property type="entry name" value="COMM DOMAIN-CONTAINING PROTEIN 8"/>
    <property type="match status" value="1"/>
</dbReference>
<reference evidence="2 3" key="1">
    <citation type="journal article" date="2017" name="PLoS Biol.">
        <title>The sea cucumber genome provides insights into morphological evolution and visceral regeneration.</title>
        <authorList>
            <person name="Zhang X."/>
            <person name="Sun L."/>
            <person name="Yuan J."/>
            <person name="Sun Y."/>
            <person name="Gao Y."/>
            <person name="Zhang L."/>
            <person name="Li S."/>
            <person name="Dai H."/>
            <person name="Hamel J.F."/>
            <person name="Liu C."/>
            <person name="Yu Y."/>
            <person name="Liu S."/>
            <person name="Lin W."/>
            <person name="Guo K."/>
            <person name="Jin S."/>
            <person name="Xu P."/>
            <person name="Storey K.B."/>
            <person name="Huan P."/>
            <person name="Zhang T."/>
            <person name="Zhou Y."/>
            <person name="Zhang J."/>
            <person name="Lin C."/>
            <person name="Li X."/>
            <person name="Xing L."/>
            <person name="Huo D."/>
            <person name="Sun M."/>
            <person name="Wang L."/>
            <person name="Mercier A."/>
            <person name="Li F."/>
            <person name="Yang H."/>
            <person name="Xiang J."/>
        </authorList>
    </citation>
    <scope>NUCLEOTIDE SEQUENCE [LARGE SCALE GENOMIC DNA]</scope>
    <source>
        <strain evidence="2">Shaxun</strain>
        <tissue evidence="2">Muscle</tissue>
    </source>
</reference>
<protein>
    <submittedName>
        <fullName evidence="2">Putative COMM domain-containing protein 8</fullName>
    </submittedName>
</protein>
<evidence type="ECO:0000313" key="3">
    <source>
        <dbReference type="Proteomes" id="UP000230750"/>
    </source>
</evidence>
<dbReference type="OrthoDB" id="17646at2759"/>
<name>A0A2G8LKI5_STIJA</name>
<dbReference type="STRING" id="307972.A0A2G8LKI5"/>
<dbReference type="PANTHER" id="PTHR16231">
    <property type="entry name" value="COMM DOMAIN-CONTAINING PROTEIN 4-8 FAMILY MEMBER"/>
    <property type="match status" value="1"/>
</dbReference>
<dbReference type="AlphaFoldDB" id="A0A2G8LKI5"/>
<evidence type="ECO:0000259" key="1">
    <source>
        <dbReference type="PROSITE" id="PS51269"/>
    </source>
</evidence>
<dbReference type="EMBL" id="MRZV01000048">
    <property type="protein sequence ID" value="PIK60769.1"/>
    <property type="molecule type" value="Genomic_DNA"/>
</dbReference>
<sequence length="113" mass="12787">MKKLDETLAALPEPYRESIFQCLSLRKDDLQAALVEQTLSISESYLRDFDWKIKYALASDKISSVEEPLVNLSLTVNEEGTNRTIPLEMNVNELKSFITSLEAAHKAVLQLKS</sequence>
<dbReference type="Pfam" id="PF07258">
    <property type="entry name" value="COMM_domain"/>
    <property type="match status" value="1"/>
</dbReference>
<organism evidence="2 3">
    <name type="scientific">Stichopus japonicus</name>
    <name type="common">Sea cucumber</name>
    <dbReference type="NCBI Taxonomy" id="307972"/>
    <lineage>
        <taxon>Eukaryota</taxon>
        <taxon>Metazoa</taxon>
        <taxon>Echinodermata</taxon>
        <taxon>Eleutherozoa</taxon>
        <taxon>Echinozoa</taxon>
        <taxon>Holothuroidea</taxon>
        <taxon>Aspidochirotacea</taxon>
        <taxon>Aspidochirotida</taxon>
        <taxon>Stichopodidae</taxon>
        <taxon>Apostichopus</taxon>
    </lineage>
</organism>
<comment type="caution">
    <text evidence="2">The sequence shown here is derived from an EMBL/GenBank/DDBJ whole genome shotgun (WGS) entry which is preliminary data.</text>
</comment>